<dbReference type="Gene3D" id="3.90.245.10">
    <property type="entry name" value="Ribonucleoside hydrolase-like"/>
    <property type="match status" value="1"/>
</dbReference>
<dbReference type="InterPro" id="IPR001910">
    <property type="entry name" value="Inosine/uridine_hydrolase_dom"/>
</dbReference>
<comment type="caution">
    <text evidence="4">The sequence shown here is derived from an EMBL/GenBank/DDBJ whole genome shotgun (WGS) entry which is preliminary data.</text>
</comment>
<keyword evidence="2" id="KW-0326">Glycosidase</keyword>
<evidence type="ECO:0000256" key="2">
    <source>
        <dbReference type="ARBA" id="ARBA00023295"/>
    </source>
</evidence>
<reference evidence="5" key="1">
    <citation type="journal article" date="2019" name="Int. J. Syst. Evol. Microbiol.">
        <title>The Global Catalogue of Microorganisms (GCM) 10K type strain sequencing project: providing services to taxonomists for standard genome sequencing and annotation.</title>
        <authorList>
            <consortium name="The Broad Institute Genomics Platform"/>
            <consortium name="The Broad Institute Genome Sequencing Center for Infectious Disease"/>
            <person name="Wu L."/>
            <person name="Ma J."/>
        </authorList>
    </citation>
    <scope>NUCLEOTIDE SEQUENCE [LARGE SCALE GENOMIC DNA]</scope>
    <source>
        <strain evidence="5">JCM 18537</strain>
    </source>
</reference>
<dbReference type="InterPro" id="IPR023186">
    <property type="entry name" value="IUNH"/>
</dbReference>
<protein>
    <recommendedName>
        <fullName evidence="3">Inosine/uridine-preferring nucleoside hydrolase domain-containing protein</fullName>
    </recommendedName>
</protein>
<dbReference type="Proteomes" id="UP001501645">
    <property type="component" value="Unassembled WGS sequence"/>
</dbReference>
<dbReference type="EMBL" id="BAABKO010000002">
    <property type="protein sequence ID" value="GAA4771006.1"/>
    <property type="molecule type" value="Genomic_DNA"/>
</dbReference>
<dbReference type="PANTHER" id="PTHR12304">
    <property type="entry name" value="INOSINE-URIDINE PREFERRING NUCLEOSIDE HYDROLASE"/>
    <property type="match status" value="1"/>
</dbReference>
<feature type="domain" description="Inosine/uridine-preferring nucleoside hydrolase" evidence="3">
    <location>
        <begin position="11"/>
        <end position="190"/>
    </location>
</feature>
<evidence type="ECO:0000259" key="3">
    <source>
        <dbReference type="Pfam" id="PF01156"/>
    </source>
</evidence>
<keyword evidence="5" id="KW-1185">Reference proteome</keyword>
<evidence type="ECO:0000313" key="4">
    <source>
        <dbReference type="EMBL" id="GAA4771006.1"/>
    </source>
</evidence>
<name>A0ABP9A153_9MICO</name>
<dbReference type="InterPro" id="IPR036452">
    <property type="entry name" value="Ribo_hydro-like"/>
</dbReference>
<organism evidence="4 5">
    <name type="scientific">Microbacterium gilvum</name>
    <dbReference type="NCBI Taxonomy" id="1336204"/>
    <lineage>
        <taxon>Bacteria</taxon>
        <taxon>Bacillati</taxon>
        <taxon>Actinomycetota</taxon>
        <taxon>Actinomycetes</taxon>
        <taxon>Micrococcales</taxon>
        <taxon>Microbacteriaceae</taxon>
        <taxon>Microbacterium</taxon>
    </lineage>
</organism>
<dbReference type="RefSeq" id="WP_345437375.1">
    <property type="nucleotide sequence ID" value="NZ_BAABKO010000002.1"/>
</dbReference>
<gene>
    <name evidence="4" type="ORF">GCM10023351_13610</name>
</gene>
<evidence type="ECO:0000256" key="1">
    <source>
        <dbReference type="ARBA" id="ARBA00022801"/>
    </source>
</evidence>
<dbReference type="PANTHER" id="PTHR12304:SF46">
    <property type="entry name" value="INOSINE-ADENOSINE-GUANOSINE-NUCLEOSIDE HYDROLASE"/>
    <property type="match status" value="1"/>
</dbReference>
<keyword evidence="1" id="KW-0378">Hydrolase</keyword>
<dbReference type="Pfam" id="PF01156">
    <property type="entry name" value="IU_nuc_hydro"/>
    <property type="match status" value="1"/>
</dbReference>
<evidence type="ECO:0000313" key="5">
    <source>
        <dbReference type="Proteomes" id="UP001501645"/>
    </source>
</evidence>
<proteinExistence type="predicted"/>
<dbReference type="SUPFAM" id="SSF53590">
    <property type="entry name" value="Nucleoside hydrolase"/>
    <property type="match status" value="1"/>
</dbReference>
<sequence>MALAIAQTSRMIVDNDWAGDPDGLVALAHHVLSPSDRVIGVTSSLLNPMFGPADGTAERGAVLARDLLAMLGQPDVAVRAGADDPVTDTARETPAARLIADAAVTADEPLTVVCGGPLTNVADAIRLDARVASRIRLLWVGGTLDDSFEYNRDTDPQAAALVRATAGLEVVRFPAETYRLLAISVAETEERLTGAGSVGRWLWERYVQLPLPDGVAIDPVWPLGDSAPLAATALTHTRARFERRDGESVCVDLDERLIIEDLFARLRLFARGR</sequence>
<accession>A0ABP9A153</accession>